<evidence type="ECO:0000313" key="3">
    <source>
        <dbReference type="EMBL" id="SDG79746.1"/>
    </source>
</evidence>
<gene>
    <name evidence="3" type="ORF">SAMN04488121_106322</name>
</gene>
<protein>
    <submittedName>
        <fullName evidence="3">Glycerate 2-kinase</fullName>
    </submittedName>
</protein>
<dbReference type="PANTHER" id="PTHR12227">
    <property type="entry name" value="GLYCERATE KINASE"/>
    <property type="match status" value="1"/>
</dbReference>
<dbReference type="Proteomes" id="UP000199045">
    <property type="component" value="Unassembled WGS sequence"/>
</dbReference>
<keyword evidence="3" id="KW-0418">Kinase</keyword>
<dbReference type="PANTHER" id="PTHR12227:SF0">
    <property type="entry name" value="GLYCERATE KINASE"/>
    <property type="match status" value="1"/>
</dbReference>
<evidence type="ECO:0000259" key="2">
    <source>
        <dbReference type="Pfam" id="PF13660"/>
    </source>
</evidence>
<feature type="domain" description="MOFRL" evidence="1">
    <location>
        <begin position="324"/>
        <end position="429"/>
    </location>
</feature>
<proteinExistence type="predicted"/>
<reference evidence="3 4" key="1">
    <citation type="submission" date="2016-10" db="EMBL/GenBank/DDBJ databases">
        <authorList>
            <person name="de Groot N.N."/>
        </authorList>
    </citation>
    <scope>NUCLEOTIDE SEQUENCE [LARGE SCALE GENOMIC DNA]</scope>
    <source>
        <strain evidence="3 4">DSM 527</strain>
    </source>
</reference>
<dbReference type="RefSeq" id="WP_089835366.1">
    <property type="nucleotide sequence ID" value="NZ_FNBN01000006.1"/>
</dbReference>
<dbReference type="GO" id="GO:0005737">
    <property type="term" value="C:cytoplasm"/>
    <property type="evidence" value="ECO:0007669"/>
    <property type="project" value="TreeGrafter"/>
</dbReference>
<dbReference type="Pfam" id="PF13660">
    <property type="entry name" value="DUF4147"/>
    <property type="match status" value="1"/>
</dbReference>
<sequence length="436" mass="45382">MSNIMREHAISIFNAAVDAVQPSYLMQQHVQLHGDVLTVCGKTFLLPAGRPVWIFGAGKAAAAMAQALEPIFQYVPVQGIVITKYEHALPLQHVRVAEAGHPLPDENGVQATARMITQLKGVQPGDVVLFLLSGGASALLADYPEGAGLAQVQQVFELLLKSGADIHEMNVVRKHLSSVKGGQLALLADTDAWSSLILSDVVGDDLSIIGSGPTVPDPSTFSDAVAILDKYNLTTKLPTAIHEHLQRGCAGDIPETPKPGHAGLKHVNNFLVGSNAIALDAAAQQAVSLGYATQVLSSTATGQATSVAKELVGKAKDWKGTRPACILMGGESTVTVTGQGLGGRNQHLALAAGLLLATRPGMTILSAGTDGTDGPTDAAGAVTDQELMLSAAAQGLDAAHYFAHHDAYHFFEKAGGLIKTGPTQTNVMDIMLAIIS</sequence>
<dbReference type="Pfam" id="PF05161">
    <property type="entry name" value="MOFRL"/>
    <property type="match status" value="1"/>
</dbReference>
<accession>A0A1G7X6G6</accession>
<dbReference type="EMBL" id="FNBN01000006">
    <property type="protein sequence ID" value="SDG79746.1"/>
    <property type="molecule type" value="Genomic_DNA"/>
</dbReference>
<dbReference type="InterPro" id="IPR037035">
    <property type="entry name" value="GK-like_C_sf"/>
</dbReference>
<keyword evidence="3" id="KW-0808">Transferase</keyword>
<dbReference type="AlphaFoldDB" id="A0A1G7X6G6"/>
<dbReference type="InterPro" id="IPR007835">
    <property type="entry name" value="MOFRL"/>
</dbReference>
<feature type="domain" description="MOFRL-associated" evidence="2">
    <location>
        <begin position="10"/>
        <end position="246"/>
    </location>
</feature>
<dbReference type="Gene3D" id="3.40.1480.10">
    <property type="entry name" value="MOFRL domain"/>
    <property type="match status" value="1"/>
</dbReference>
<dbReference type="InterPro" id="IPR039760">
    <property type="entry name" value="MOFRL_protein"/>
</dbReference>
<dbReference type="STRING" id="104663.SAMN04488121_106322"/>
<dbReference type="InterPro" id="IPR025286">
    <property type="entry name" value="MOFRL_assoc_dom"/>
</dbReference>
<dbReference type="Gene3D" id="3.40.50.10180">
    <property type="entry name" value="Glycerate kinase, MOFRL-like N-terminal domain"/>
    <property type="match status" value="1"/>
</dbReference>
<evidence type="ECO:0000259" key="1">
    <source>
        <dbReference type="Pfam" id="PF05161"/>
    </source>
</evidence>
<dbReference type="GO" id="GO:0008887">
    <property type="term" value="F:glycerate kinase activity"/>
    <property type="evidence" value="ECO:0007669"/>
    <property type="project" value="InterPro"/>
</dbReference>
<name>A0A1G7X6G6_CHIFI</name>
<dbReference type="OrthoDB" id="9766552at2"/>
<organism evidence="3 4">
    <name type="scientific">Chitinophaga filiformis</name>
    <name type="common">Myxococcus filiformis</name>
    <name type="synonym">Flexibacter filiformis</name>
    <dbReference type="NCBI Taxonomy" id="104663"/>
    <lineage>
        <taxon>Bacteria</taxon>
        <taxon>Pseudomonadati</taxon>
        <taxon>Bacteroidota</taxon>
        <taxon>Chitinophagia</taxon>
        <taxon>Chitinophagales</taxon>
        <taxon>Chitinophagaceae</taxon>
        <taxon>Chitinophaga</taxon>
    </lineage>
</organism>
<evidence type="ECO:0000313" key="4">
    <source>
        <dbReference type="Proteomes" id="UP000199045"/>
    </source>
</evidence>
<dbReference type="SUPFAM" id="SSF82544">
    <property type="entry name" value="GckA/TtuD-like"/>
    <property type="match status" value="1"/>
</dbReference>
<dbReference type="InterPro" id="IPR038614">
    <property type="entry name" value="GK_N_sf"/>
</dbReference>